<sequence>MSSPSHSHSQPPHPSQLSRVRGRQTKILVLNPNSSAAMTDGLRSAVEDSILDLGYATEVHAYTAPSPAAPASIDDAAGITQSAAAVLADPLLRGPHPDPSSGDSRGNAWADDYDGILVACFSVHPLVRELLRSGGAPGSGSGSGGGGRAGANSPSSSASSRPSRARAVIGIFEASILAALLLLPPPPPTSPPSFASSFPSTFEQQQQQQWGIVTTGKFWEEHLSEGVRSFLGSGNGNSSRFAGVQSTGLNASDFHSGVSPEVVRQKLGEATKRLLGGGRTTVIVMGCAGMAGLEEIIRGAAAEEVSERFAYDLLHVVDGVRAGLLQLDSMIKHQRLRAPRTASYLGS</sequence>
<comment type="similarity">
    <text evidence="1">Belongs to the HyuE racemase family.</text>
</comment>
<feature type="region of interest" description="Disordered" evidence="2">
    <location>
        <begin position="135"/>
        <end position="162"/>
    </location>
</feature>
<feature type="compositionally biased region" description="Low complexity" evidence="2">
    <location>
        <begin position="150"/>
        <end position="162"/>
    </location>
</feature>
<proteinExistence type="inferred from homology"/>
<evidence type="ECO:0000256" key="1">
    <source>
        <dbReference type="ARBA" id="ARBA00038414"/>
    </source>
</evidence>
<organism evidence="3 4">
    <name type="scientific">Diatrype stigma</name>
    <dbReference type="NCBI Taxonomy" id="117547"/>
    <lineage>
        <taxon>Eukaryota</taxon>
        <taxon>Fungi</taxon>
        <taxon>Dikarya</taxon>
        <taxon>Ascomycota</taxon>
        <taxon>Pezizomycotina</taxon>
        <taxon>Sordariomycetes</taxon>
        <taxon>Xylariomycetidae</taxon>
        <taxon>Xylariales</taxon>
        <taxon>Diatrypaceae</taxon>
        <taxon>Diatrype</taxon>
    </lineage>
</organism>
<feature type="compositionally biased region" description="Low complexity" evidence="2">
    <location>
        <begin position="1"/>
        <end position="10"/>
    </location>
</feature>
<feature type="compositionally biased region" description="Gly residues" evidence="2">
    <location>
        <begin position="135"/>
        <end position="149"/>
    </location>
</feature>
<dbReference type="Pfam" id="PF01177">
    <property type="entry name" value="Asp_Glu_race"/>
    <property type="match status" value="2"/>
</dbReference>
<evidence type="ECO:0000256" key="2">
    <source>
        <dbReference type="SAM" id="MobiDB-lite"/>
    </source>
</evidence>
<evidence type="ECO:0008006" key="5">
    <source>
        <dbReference type="Google" id="ProtNLM"/>
    </source>
</evidence>
<dbReference type="Gene3D" id="3.40.50.12500">
    <property type="match status" value="2"/>
</dbReference>
<evidence type="ECO:0000313" key="3">
    <source>
        <dbReference type="EMBL" id="KAK7741971.1"/>
    </source>
</evidence>
<dbReference type="InterPro" id="IPR052186">
    <property type="entry name" value="Hydantoin_racemase-like"/>
</dbReference>
<keyword evidence="4" id="KW-1185">Reference proteome</keyword>
<dbReference type="EMBL" id="JAKJXP020000150">
    <property type="protein sequence ID" value="KAK7741971.1"/>
    <property type="molecule type" value="Genomic_DNA"/>
</dbReference>
<dbReference type="PANTHER" id="PTHR28047:SF5">
    <property type="entry name" value="PROTEIN DCG1"/>
    <property type="match status" value="1"/>
</dbReference>
<gene>
    <name evidence="3" type="ORF">SLS62_010836</name>
</gene>
<protein>
    <recommendedName>
        <fullName evidence="5">DCG1 protein</fullName>
    </recommendedName>
</protein>
<dbReference type="InterPro" id="IPR015942">
    <property type="entry name" value="Asp/Glu/hydantoin_racemase"/>
</dbReference>
<comment type="caution">
    <text evidence="3">The sequence shown here is derived from an EMBL/GenBank/DDBJ whole genome shotgun (WGS) entry which is preliminary data.</text>
</comment>
<dbReference type="AlphaFoldDB" id="A0AAN9U7G6"/>
<feature type="region of interest" description="Disordered" evidence="2">
    <location>
        <begin position="1"/>
        <end position="25"/>
    </location>
</feature>
<evidence type="ECO:0000313" key="4">
    <source>
        <dbReference type="Proteomes" id="UP001320420"/>
    </source>
</evidence>
<dbReference type="PANTHER" id="PTHR28047">
    <property type="entry name" value="PROTEIN DCG1"/>
    <property type="match status" value="1"/>
</dbReference>
<reference evidence="3 4" key="1">
    <citation type="submission" date="2024-02" db="EMBL/GenBank/DDBJ databases">
        <title>De novo assembly and annotation of 12 fungi associated with fruit tree decline syndrome in Ontario, Canada.</title>
        <authorList>
            <person name="Sulman M."/>
            <person name="Ellouze W."/>
            <person name="Ilyukhin E."/>
        </authorList>
    </citation>
    <scope>NUCLEOTIDE SEQUENCE [LARGE SCALE GENOMIC DNA]</scope>
    <source>
        <strain evidence="3 4">M11/M66-122</strain>
    </source>
</reference>
<accession>A0AAN9U7G6</accession>
<dbReference type="GO" id="GO:0047661">
    <property type="term" value="F:amino-acid racemase activity"/>
    <property type="evidence" value="ECO:0007669"/>
    <property type="project" value="InterPro"/>
</dbReference>
<dbReference type="Proteomes" id="UP001320420">
    <property type="component" value="Unassembled WGS sequence"/>
</dbReference>
<dbReference type="InterPro" id="IPR053714">
    <property type="entry name" value="Iso_Racemase_Enz_sf"/>
</dbReference>
<name>A0AAN9U7G6_9PEZI</name>